<feature type="domain" description="Chitin-binding type-1" evidence="10">
    <location>
        <begin position="105"/>
        <end position="153"/>
    </location>
</feature>
<feature type="chain" id="PRO_5025560806" description="Chitin-binding type-1 domain-containing protein" evidence="9">
    <location>
        <begin position="23"/>
        <end position="281"/>
    </location>
</feature>
<dbReference type="PANTHER" id="PTHR46471:SF2">
    <property type="entry name" value="CHITIN DEACETYLASE-RELATED"/>
    <property type="match status" value="1"/>
</dbReference>
<evidence type="ECO:0000256" key="3">
    <source>
        <dbReference type="ARBA" id="ARBA00022723"/>
    </source>
</evidence>
<dbReference type="EMBL" id="ML976173">
    <property type="protein sequence ID" value="KAF1936720.1"/>
    <property type="molecule type" value="Genomic_DNA"/>
</dbReference>
<dbReference type="Proteomes" id="UP000800038">
    <property type="component" value="Unassembled WGS sequence"/>
</dbReference>
<dbReference type="GO" id="GO:0008061">
    <property type="term" value="F:chitin binding"/>
    <property type="evidence" value="ECO:0007669"/>
    <property type="project" value="UniProtKB-UniRule"/>
</dbReference>
<keyword evidence="4 9" id="KW-0732">Signal</keyword>
<keyword evidence="12" id="KW-1185">Reference proteome</keyword>
<gene>
    <name evidence="11" type="ORF">EJ02DRAFT_515646</name>
</gene>
<dbReference type="InterPro" id="IPR001002">
    <property type="entry name" value="Chitin-bd_1"/>
</dbReference>
<evidence type="ECO:0000256" key="2">
    <source>
        <dbReference type="ARBA" id="ARBA00022669"/>
    </source>
</evidence>
<dbReference type="PROSITE" id="PS50941">
    <property type="entry name" value="CHIT_BIND_I_2"/>
    <property type="match status" value="2"/>
</dbReference>
<keyword evidence="7" id="KW-0170">Cobalt</keyword>
<keyword evidence="2 8" id="KW-0147">Chitin-binding</keyword>
<dbReference type="SUPFAM" id="SSF57016">
    <property type="entry name" value="Plant lectins/antimicrobial peptides"/>
    <property type="match status" value="2"/>
</dbReference>
<keyword evidence="6" id="KW-0119">Carbohydrate metabolism</keyword>
<keyword evidence="8" id="KW-1015">Disulfide bond</keyword>
<organism evidence="11 12">
    <name type="scientific">Clathrospora elynae</name>
    <dbReference type="NCBI Taxonomy" id="706981"/>
    <lineage>
        <taxon>Eukaryota</taxon>
        <taxon>Fungi</taxon>
        <taxon>Dikarya</taxon>
        <taxon>Ascomycota</taxon>
        <taxon>Pezizomycotina</taxon>
        <taxon>Dothideomycetes</taxon>
        <taxon>Pleosporomycetidae</taxon>
        <taxon>Pleosporales</taxon>
        <taxon>Diademaceae</taxon>
        <taxon>Clathrospora</taxon>
    </lineage>
</organism>
<dbReference type="PANTHER" id="PTHR46471">
    <property type="entry name" value="CHITIN DEACETYLASE"/>
    <property type="match status" value="1"/>
</dbReference>
<evidence type="ECO:0000256" key="5">
    <source>
        <dbReference type="ARBA" id="ARBA00022801"/>
    </source>
</evidence>
<proteinExistence type="predicted"/>
<evidence type="ECO:0000259" key="10">
    <source>
        <dbReference type="PROSITE" id="PS50941"/>
    </source>
</evidence>
<reference evidence="11" key="1">
    <citation type="journal article" date="2020" name="Stud. Mycol.">
        <title>101 Dothideomycetes genomes: a test case for predicting lifestyles and emergence of pathogens.</title>
        <authorList>
            <person name="Haridas S."/>
            <person name="Albert R."/>
            <person name="Binder M."/>
            <person name="Bloem J."/>
            <person name="Labutti K."/>
            <person name="Salamov A."/>
            <person name="Andreopoulos B."/>
            <person name="Baker S."/>
            <person name="Barry K."/>
            <person name="Bills G."/>
            <person name="Bluhm B."/>
            <person name="Cannon C."/>
            <person name="Castanera R."/>
            <person name="Culley D."/>
            <person name="Daum C."/>
            <person name="Ezra D."/>
            <person name="Gonzalez J."/>
            <person name="Henrissat B."/>
            <person name="Kuo A."/>
            <person name="Liang C."/>
            <person name="Lipzen A."/>
            <person name="Lutzoni F."/>
            <person name="Magnuson J."/>
            <person name="Mondo S."/>
            <person name="Nolan M."/>
            <person name="Ohm R."/>
            <person name="Pangilinan J."/>
            <person name="Park H.-J."/>
            <person name="Ramirez L."/>
            <person name="Alfaro M."/>
            <person name="Sun H."/>
            <person name="Tritt A."/>
            <person name="Yoshinaga Y."/>
            <person name="Zwiers L.-H."/>
            <person name="Turgeon B."/>
            <person name="Goodwin S."/>
            <person name="Spatafora J."/>
            <person name="Crous P."/>
            <person name="Grigoriev I."/>
        </authorList>
    </citation>
    <scope>NUCLEOTIDE SEQUENCE</scope>
    <source>
        <strain evidence="11">CBS 161.51</strain>
    </source>
</reference>
<accession>A0A6A5SAN9</accession>
<dbReference type="OrthoDB" id="5985073at2759"/>
<sequence length="281" mass="28249">MYLTMRSSSIIILLLSPFTALAARTSRDGTCGGSLGNSCEGSVFGNCCSQYSYCGKTDAYCGKGCNPNFGSCKGAAASISAPVIVSTSTRTPSPVPSATQSVSKNARCGKEGNGQTCLGSKWGSCCSQYSYCGSTIDYCAVDTCQKGFGFCNGAATLSISTSSTPSSVALSSSSIPLSSGTAATLLAVIISSTATQSSSMDISTIVQSASTIVIIPDTSVEPSITVVPASSTAAKSTPTPIAAVCTVIGEPCSLDDPGACCSQACLRVATNTLGGVCFNYF</sequence>
<evidence type="ECO:0000256" key="1">
    <source>
        <dbReference type="ARBA" id="ARBA00001941"/>
    </source>
</evidence>
<dbReference type="InterPro" id="IPR036861">
    <property type="entry name" value="Endochitinase-like_sf"/>
</dbReference>
<evidence type="ECO:0000313" key="12">
    <source>
        <dbReference type="Proteomes" id="UP000800038"/>
    </source>
</evidence>
<evidence type="ECO:0000256" key="7">
    <source>
        <dbReference type="ARBA" id="ARBA00023285"/>
    </source>
</evidence>
<dbReference type="GO" id="GO:0016787">
    <property type="term" value="F:hydrolase activity"/>
    <property type="evidence" value="ECO:0007669"/>
    <property type="project" value="UniProtKB-KW"/>
</dbReference>
<comment type="caution">
    <text evidence="8">Lacks conserved residue(s) required for the propagation of feature annotation.</text>
</comment>
<feature type="signal peptide" evidence="9">
    <location>
        <begin position="1"/>
        <end position="22"/>
    </location>
</feature>
<dbReference type="CDD" id="cd11618">
    <property type="entry name" value="ChtBD1_1"/>
    <property type="match status" value="1"/>
</dbReference>
<dbReference type="AlphaFoldDB" id="A0A6A5SAN9"/>
<evidence type="ECO:0000256" key="9">
    <source>
        <dbReference type="SAM" id="SignalP"/>
    </source>
</evidence>
<protein>
    <recommendedName>
        <fullName evidence="10">Chitin-binding type-1 domain-containing protein</fullName>
    </recommendedName>
</protein>
<evidence type="ECO:0000313" key="11">
    <source>
        <dbReference type="EMBL" id="KAF1936720.1"/>
    </source>
</evidence>
<comment type="cofactor">
    <cofactor evidence="1">
        <name>Co(2+)</name>
        <dbReference type="ChEBI" id="CHEBI:48828"/>
    </cofactor>
</comment>
<dbReference type="Gene3D" id="3.30.60.10">
    <property type="entry name" value="Endochitinase-like"/>
    <property type="match status" value="2"/>
</dbReference>
<evidence type="ECO:0000256" key="8">
    <source>
        <dbReference type="PROSITE-ProRule" id="PRU00261"/>
    </source>
</evidence>
<keyword evidence="3" id="KW-0479">Metal-binding</keyword>
<evidence type="ECO:0000256" key="6">
    <source>
        <dbReference type="ARBA" id="ARBA00023277"/>
    </source>
</evidence>
<evidence type="ECO:0000256" key="4">
    <source>
        <dbReference type="ARBA" id="ARBA00022729"/>
    </source>
</evidence>
<dbReference type="SMART" id="SM00270">
    <property type="entry name" value="ChtBD1"/>
    <property type="match status" value="2"/>
</dbReference>
<feature type="domain" description="Chitin-binding type-1" evidence="10">
    <location>
        <begin position="28"/>
        <end position="74"/>
    </location>
</feature>
<feature type="disulfide bond" evidence="8">
    <location>
        <begin position="125"/>
        <end position="139"/>
    </location>
</feature>
<dbReference type="GO" id="GO:0046872">
    <property type="term" value="F:metal ion binding"/>
    <property type="evidence" value="ECO:0007669"/>
    <property type="project" value="UniProtKB-KW"/>
</dbReference>
<name>A0A6A5SAN9_9PLEO</name>
<feature type="disulfide bond" evidence="8">
    <location>
        <begin position="47"/>
        <end position="61"/>
    </location>
</feature>
<keyword evidence="5" id="KW-0378">Hydrolase</keyword>